<accession>A0A4Y9RS45</accession>
<gene>
    <name evidence="2" type="ORF">E4L96_22690</name>
</gene>
<protein>
    <recommendedName>
        <fullName evidence="1">DUF883 domain-containing protein</fullName>
    </recommendedName>
</protein>
<dbReference type="Proteomes" id="UP000298438">
    <property type="component" value="Unassembled WGS sequence"/>
</dbReference>
<dbReference type="InterPro" id="IPR043604">
    <property type="entry name" value="DUF883_N"/>
</dbReference>
<comment type="caution">
    <text evidence="2">The sequence shown here is derived from an EMBL/GenBank/DDBJ whole genome shotgun (WGS) entry which is preliminary data.</text>
</comment>
<dbReference type="EMBL" id="SPVF01000270">
    <property type="protein sequence ID" value="TFW10755.1"/>
    <property type="molecule type" value="Genomic_DNA"/>
</dbReference>
<evidence type="ECO:0000259" key="1">
    <source>
        <dbReference type="Pfam" id="PF05957"/>
    </source>
</evidence>
<dbReference type="Pfam" id="PF05957">
    <property type="entry name" value="DUF883"/>
    <property type="match status" value="1"/>
</dbReference>
<feature type="domain" description="DUF883" evidence="1">
    <location>
        <begin position="12"/>
        <end position="64"/>
    </location>
</feature>
<dbReference type="AlphaFoldDB" id="A0A4Y9RS45"/>
<evidence type="ECO:0000313" key="2">
    <source>
        <dbReference type="EMBL" id="TFW10755.1"/>
    </source>
</evidence>
<organism evidence="2 3">
    <name type="scientific">Zemynaea arenosa</name>
    <dbReference type="NCBI Taxonomy" id="2561931"/>
    <lineage>
        <taxon>Bacteria</taxon>
        <taxon>Pseudomonadati</taxon>
        <taxon>Pseudomonadota</taxon>
        <taxon>Betaproteobacteria</taxon>
        <taxon>Burkholderiales</taxon>
        <taxon>Oxalobacteraceae</taxon>
        <taxon>Telluria group</taxon>
        <taxon>Zemynaea</taxon>
    </lineage>
</organism>
<reference evidence="2 3" key="1">
    <citation type="submission" date="2019-03" db="EMBL/GenBank/DDBJ databases">
        <title>Draft Genome Sequence of Massilia arenosa sp. nov., a Novel Massilia Species Isolated from a Sandy-loam Maize Soil.</title>
        <authorList>
            <person name="Raths R."/>
            <person name="Peta V."/>
            <person name="Bucking H."/>
        </authorList>
    </citation>
    <scope>NUCLEOTIDE SEQUENCE [LARGE SCALE GENOMIC DNA]</scope>
    <source>
        <strain evidence="2 3">MC02</strain>
    </source>
</reference>
<dbReference type="RefSeq" id="WP_135209501.1">
    <property type="nucleotide sequence ID" value="NZ_SPVF01000270.1"/>
</dbReference>
<proteinExistence type="predicted"/>
<dbReference type="OrthoDB" id="8704380at2"/>
<keyword evidence="3" id="KW-1185">Reference proteome</keyword>
<name>A0A4Y9RS45_9BURK</name>
<evidence type="ECO:0000313" key="3">
    <source>
        <dbReference type="Proteomes" id="UP000298438"/>
    </source>
</evidence>
<sequence length="95" mass="11086">MERPDQRQQTQERLICDLRLVIENAEELLRNTDQYTSVLYQNARAKLAQALNAATEELARFEDAQLERMIAATHEANRLHADKTGEERIFRAFLN</sequence>